<dbReference type="InterPro" id="IPR020575">
    <property type="entry name" value="Hsp90_N"/>
</dbReference>
<dbReference type="SUPFAM" id="SSF55874">
    <property type="entry name" value="ATPase domain of HSP90 chaperone/DNA topoisomerase II/histidine kinase"/>
    <property type="match status" value="1"/>
</dbReference>
<dbReference type="InterPro" id="IPR001404">
    <property type="entry name" value="Hsp90_fam"/>
</dbReference>
<dbReference type="InterPro" id="IPR003594">
    <property type="entry name" value="HATPase_dom"/>
</dbReference>
<evidence type="ECO:0000256" key="2">
    <source>
        <dbReference type="ARBA" id="ARBA00008239"/>
    </source>
</evidence>
<evidence type="ECO:0000313" key="12">
    <source>
        <dbReference type="Proteomes" id="UP000298787"/>
    </source>
</evidence>
<feature type="domain" description="Histidine kinase/HSP90-like ATPase" evidence="10">
    <location>
        <begin position="36"/>
        <end position="190"/>
    </location>
</feature>
<dbReference type="Gene3D" id="3.30.230.80">
    <property type="match status" value="1"/>
</dbReference>
<dbReference type="GO" id="GO:0051082">
    <property type="term" value="F:unfolded protein binding"/>
    <property type="evidence" value="ECO:0007669"/>
    <property type="project" value="InterPro"/>
</dbReference>
<comment type="subcellular location">
    <subcellularLocation>
        <location evidence="1">Cytoplasm</location>
    </subcellularLocation>
</comment>
<dbReference type="PIRSF" id="PIRSF002583">
    <property type="entry name" value="Hsp90"/>
    <property type="match status" value="1"/>
</dbReference>
<dbReference type="GO" id="GO:0005737">
    <property type="term" value="C:cytoplasm"/>
    <property type="evidence" value="ECO:0007669"/>
    <property type="project" value="UniProtKB-SubCell"/>
</dbReference>
<dbReference type="InterPro" id="IPR019805">
    <property type="entry name" value="Heat_shock_protein_90_CS"/>
</dbReference>
<dbReference type="EMBL" id="CM014086">
    <property type="protein sequence ID" value="TKS75953.1"/>
    <property type="molecule type" value="Genomic_DNA"/>
</dbReference>
<dbReference type="PANTHER" id="PTHR11528">
    <property type="entry name" value="HEAT SHOCK PROTEIN 90 FAMILY MEMBER"/>
    <property type="match status" value="1"/>
</dbReference>
<reference evidence="11 12" key="1">
    <citation type="submission" date="2019-01" db="EMBL/GenBank/DDBJ databases">
        <title>Genome Assembly of Collichthys lucidus.</title>
        <authorList>
            <person name="Cai M."/>
            <person name="Xiao S."/>
        </authorList>
    </citation>
    <scope>NUCLEOTIDE SEQUENCE [LARGE SCALE GENOMIC DNA]</scope>
    <source>
        <strain evidence="11">JT15FE1705JMU</strain>
        <tissue evidence="11">Muscle</tissue>
    </source>
</reference>
<evidence type="ECO:0000256" key="7">
    <source>
        <dbReference type="ARBA" id="ARBA00023186"/>
    </source>
</evidence>
<dbReference type="GO" id="GO:0016887">
    <property type="term" value="F:ATP hydrolysis activity"/>
    <property type="evidence" value="ECO:0007669"/>
    <property type="project" value="InterPro"/>
</dbReference>
<keyword evidence="4 8" id="KW-0547">Nucleotide-binding</keyword>
<dbReference type="GO" id="GO:0140662">
    <property type="term" value="F:ATP-dependent protein folding chaperone"/>
    <property type="evidence" value="ECO:0007669"/>
    <property type="project" value="InterPro"/>
</dbReference>
<dbReference type="Proteomes" id="UP000298787">
    <property type="component" value="Chromosome 9"/>
</dbReference>
<evidence type="ECO:0000313" key="11">
    <source>
        <dbReference type="EMBL" id="TKS75953.1"/>
    </source>
</evidence>
<feature type="binding site" evidence="8">
    <location>
        <begin position="109"/>
        <end position="110"/>
    </location>
    <ligand>
        <name>ATP</name>
        <dbReference type="ChEBI" id="CHEBI:30616"/>
    </ligand>
</feature>
<keyword evidence="7" id="KW-0143">Chaperone</keyword>
<dbReference type="Pfam" id="PF13589">
    <property type="entry name" value="HATPase_c_3"/>
    <property type="match status" value="1"/>
</dbReference>
<organism evidence="11 12">
    <name type="scientific">Collichthys lucidus</name>
    <name type="common">Big head croaker</name>
    <name type="synonym">Sciaena lucida</name>
    <dbReference type="NCBI Taxonomy" id="240159"/>
    <lineage>
        <taxon>Eukaryota</taxon>
        <taxon>Metazoa</taxon>
        <taxon>Chordata</taxon>
        <taxon>Craniata</taxon>
        <taxon>Vertebrata</taxon>
        <taxon>Euteleostomi</taxon>
        <taxon>Actinopterygii</taxon>
        <taxon>Neopterygii</taxon>
        <taxon>Teleostei</taxon>
        <taxon>Neoteleostei</taxon>
        <taxon>Acanthomorphata</taxon>
        <taxon>Eupercaria</taxon>
        <taxon>Sciaenidae</taxon>
        <taxon>Collichthys</taxon>
    </lineage>
</organism>
<gene>
    <name evidence="11" type="ORF">D9C73_009886</name>
</gene>
<dbReference type="FunFam" id="1.20.120.790:FF:000001">
    <property type="entry name" value="Heat shock protein 90 alpha"/>
    <property type="match status" value="1"/>
</dbReference>
<feature type="binding site" evidence="8">
    <location>
        <position position="47"/>
    </location>
    <ligand>
        <name>ATP</name>
        <dbReference type="ChEBI" id="CHEBI:30616"/>
    </ligand>
</feature>
<dbReference type="PROSITE" id="PS00298">
    <property type="entry name" value="HSP90"/>
    <property type="match status" value="1"/>
</dbReference>
<keyword evidence="5 8" id="KW-0067">ATP-binding</keyword>
<feature type="binding site" evidence="8">
    <location>
        <position position="89"/>
    </location>
    <ligand>
        <name>ATP</name>
        <dbReference type="ChEBI" id="CHEBI:30616"/>
    </ligand>
</feature>
<dbReference type="Gene3D" id="3.40.50.11260">
    <property type="match status" value="1"/>
</dbReference>
<proteinExistence type="inferred from homology"/>
<dbReference type="FunFam" id="3.30.565.10:FF:000204">
    <property type="entry name" value="Heat shock protein HSP 90-beta"/>
    <property type="match status" value="1"/>
</dbReference>
<protein>
    <submittedName>
        <fullName evidence="11">Heat shock protein HSP 90-alpha</fullName>
    </submittedName>
</protein>
<dbReference type="InterPro" id="IPR036890">
    <property type="entry name" value="HATPase_C_sf"/>
</dbReference>
<evidence type="ECO:0000256" key="5">
    <source>
        <dbReference type="ARBA" id="ARBA00022840"/>
    </source>
</evidence>
<dbReference type="InterPro" id="IPR037196">
    <property type="entry name" value="HSP90_C"/>
</dbReference>
<evidence type="ECO:0000256" key="4">
    <source>
        <dbReference type="ARBA" id="ARBA00022741"/>
    </source>
</evidence>
<evidence type="ECO:0000259" key="10">
    <source>
        <dbReference type="SMART" id="SM00387"/>
    </source>
</evidence>
<dbReference type="Pfam" id="PF00183">
    <property type="entry name" value="HSP90"/>
    <property type="match status" value="2"/>
</dbReference>
<dbReference type="AlphaFoldDB" id="A0A4U5UM34"/>
<evidence type="ECO:0000256" key="9">
    <source>
        <dbReference type="SAM" id="MobiDB-lite"/>
    </source>
</evidence>
<evidence type="ECO:0000256" key="1">
    <source>
        <dbReference type="ARBA" id="ARBA00004496"/>
    </source>
</evidence>
<dbReference type="STRING" id="240159.A0A4U5UM34"/>
<dbReference type="PRINTS" id="PR00775">
    <property type="entry name" value="HEATSHOCK90"/>
</dbReference>
<feature type="binding site" evidence="8">
    <location>
        <position position="43"/>
    </location>
    <ligand>
        <name>ATP</name>
        <dbReference type="ChEBI" id="CHEBI:30616"/>
    </ligand>
</feature>
<keyword evidence="12" id="KW-1185">Reference proteome</keyword>
<keyword evidence="3" id="KW-0963">Cytoplasm</keyword>
<sequence length="589" mass="67102">MPEKAGNVMEEDVETFAFQAEIAQLMSLIINTFYSNKEIFLRELISNSSDALDKIRYESLTDPSRLESCKELKIEVRPDLLNRTLTLIDTGIGMTKADLINNLGTIAKSGTKAFMEALQAGADISMIGQFGVGFYSAYLVADKVTVITKHNDDEQYVWESAAGGSFTVKPDPGEPIGRGTKVILHLKEDQTEYCEEKRIKEVVKKHSQFIGYPITLYVEKTREKEVDLEDGAKVEEIEKEAAEAAENKDKPKIEDHFSVEGQLEFRALLFVPRRAAFDLFENKKKKNNIKLYVRRVFIMDNCEELIPEYLNSQNRKKLSELLRYYTSASGDEMVSLKDYCSRMKENQKHIYYITGETKDQVANSAFVERLRKAGLEVIYMIEPIDEYCVQQLKEYDGKNLVSVTKEGLELPEDEDEKKKQEELKNKFENLCKIMKDILDKKIEKSLTAWWLPHAASSPAPMAGQLTWRGIMKSQALRDNSTMGYMTAKKHLEINPDHPIVETLREKAEADKNDKAVKDLVILLFETALLSSGFTLEDPQTHANRIYRMIKLGLGIDDDDSAVEDLIQPADEDMPVLEGDDDTSRMEEVD</sequence>
<feature type="binding site" evidence="8">
    <location>
        <position position="180"/>
    </location>
    <ligand>
        <name>ATP</name>
        <dbReference type="ChEBI" id="CHEBI:30616"/>
    </ligand>
</feature>
<dbReference type="Gene3D" id="1.20.120.790">
    <property type="entry name" value="Heat shock protein 90, C-terminal domain"/>
    <property type="match status" value="1"/>
</dbReference>
<dbReference type="SUPFAM" id="SSF110942">
    <property type="entry name" value="HSP90 C-terminal domain"/>
    <property type="match status" value="1"/>
</dbReference>
<evidence type="ECO:0000256" key="3">
    <source>
        <dbReference type="ARBA" id="ARBA00022490"/>
    </source>
</evidence>
<comment type="similarity">
    <text evidence="2">Belongs to the heat shock protein 90 family.</text>
</comment>
<feature type="binding site" evidence="8">
    <location>
        <position position="108"/>
    </location>
    <ligand>
        <name>ATP</name>
        <dbReference type="ChEBI" id="CHEBI:30616"/>
    </ligand>
</feature>
<feature type="binding site" evidence="8">
    <location>
        <position position="94"/>
    </location>
    <ligand>
        <name>ATP</name>
        <dbReference type="ChEBI" id="CHEBI:30616"/>
    </ligand>
</feature>
<dbReference type="SUPFAM" id="SSF54211">
    <property type="entry name" value="Ribosomal protein S5 domain 2-like"/>
    <property type="match status" value="1"/>
</dbReference>
<feature type="region of interest" description="Disordered" evidence="9">
    <location>
        <begin position="567"/>
        <end position="589"/>
    </location>
</feature>
<dbReference type="Gene3D" id="3.30.565.10">
    <property type="entry name" value="Histidine kinase-like ATPase, C-terminal domain"/>
    <property type="match status" value="1"/>
</dbReference>
<dbReference type="FunFam" id="3.40.50.11260:FF:000001">
    <property type="entry name" value="Heat shock protein 90 alpha"/>
    <property type="match status" value="1"/>
</dbReference>
<dbReference type="InterPro" id="IPR020568">
    <property type="entry name" value="Ribosomal_Su5_D2-typ_SF"/>
</dbReference>
<feature type="compositionally biased region" description="Acidic residues" evidence="9">
    <location>
        <begin position="569"/>
        <end position="580"/>
    </location>
</feature>
<evidence type="ECO:0000256" key="8">
    <source>
        <dbReference type="PIRSR" id="PIRSR002583-1"/>
    </source>
</evidence>
<feature type="binding site" evidence="8">
    <location>
        <begin position="129"/>
        <end position="134"/>
    </location>
    <ligand>
        <name>ATP</name>
        <dbReference type="ChEBI" id="CHEBI:30616"/>
    </ligand>
</feature>
<accession>A0A4U5UM34</accession>
<feature type="binding site" evidence="8">
    <location>
        <position position="102"/>
    </location>
    <ligand>
        <name>ATP</name>
        <dbReference type="ChEBI" id="CHEBI:30616"/>
    </ligand>
</feature>
<dbReference type="CDD" id="cd16927">
    <property type="entry name" value="HATPase_Hsp90-like"/>
    <property type="match status" value="1"/>
</dbReference>
<evidence type="ECO:0000256" key="6">
    <source>
        <dbReference type="ARBA" id="ARBA00023016"/>
    </source>
</evidence>
<keyword evidence="6 11" id="KW-0346">Stress response</keyword>
<name>A0A4U5UM34_COLLU</name>
<dbReference type="SMART" id="SM00387">
    <property type="entry name" value="HATPase_c"/>
    <property type="match status" value="1"/>
</dbReference>
<dbReference type="GO" id="GO:0005524">
    <property type="term" value="F:ATP binding"/>
    <property type="evidence" value="ECO:0007669"/>
    <property type="project" value="UniProtKB-KW"/>
</dbReference>